<evidence type="ECO:0000256" key="7">
    <source>
        <dbReference type="ARBA" id="ARBA00022842"/>
    </source>
</evidence>
<dbReference type="Pfam" id="PF18765">
    <property type="entry name" value="Polbeta"/>
    <property type="match status" value="1"/>
</dbReference>
<evidence type="ECO:0000313" key="10">
    <source>
        <dbReference type="Proteomes" id="UP000176339"/>
    </source>
</evidence>
<keyword evidence="6" id="KW-0067">ATP-binding</keyword>
<keyword evidence="3" id="KW-0548">Nucleotidyltransferase</keyword>
<dbReference type="EMBL" id="MFEN01000010">
    <property type="protein sequence ID" value="OGE84482.1"/>
    <property type="molecule type" value="Genomic_DNA"/>
</dbReference>
<dbReference type="SUPFAM" id="SSF81301">
    <property type="entry name" value="Nucleotidyltransferase"/>
    <property type="match status" value="1"/>
</dbReference>
<gene>
    <name evidence="9" type="ORF">A2846_01050</name>
</gene>
<dbReference type="Proteomes" id="UP000176339">
    <property type="component" value="Unassembled WGS sequence"/>
</dbReference>
<protein>
    <recommendedName>
        <fullName evidence="8">Polymerase beta nucleotidyltransferase domain-containing protein</fullName>
    </recommendedName>
</protein>
<dbReference type="GO" id="GO:0016779">
    <property type="term" value="F:nucleotidyltransferase activity"/>
    <property type="evidence" value="ECO:0007669"/>
    <property type="project" value="UniProtKB-KW"/>
</dbReference>
<comment type="cofactor">
    <cofactor evidence="1">
        <name>Mg(2+)</name>
        <dbReference type="ChEBI" id="CHEBI:18420"/>
    </cofactor>
</comment>
<dbReference type="GO" id="GO:0005524">
    <property type="term" value="F:ATP binding"/>
    <property type="evidence" value="ECO:0007669"/>
    <property type="project" value="UniProtKB-KW"/>
</dbReference>
<keyword evidence="4" id="KW-0479">Metal-binding</keyword>
<dbReference type="InterPro" id="IPR043519">
    <property type="entry name" value="NT_sf"/>
</dbReference>
<dbReference type="InterPro" id="IPR041633">
    <property type="entry name" value="Polbeta"/>
</dbReference>
<evidence type="ECO:0000256" key="6">
    <source>
        <dbReference type="ARBA" id="ARBA00022840"/>
    </source>
</evidence>
<dbReference type="NCBIfam" id="NF047752">
    <property type="entry name" value="MntA_antitoxin"/>
    <property type="match status" value="1"/>
</dbReference>
<dbReference type="GO" id="GO:0046872">
    <property type="term" value="F:metal ion binding"/>
    <property type="evidence" value="ECO:0007669"/>
    <property type="project" value="UniProtKB-KW"/>
</dbReference>
<evidence type="ECO:0000259" key="8">
    <source>
        <dbReference type="Pfam" id="PF18765"/>
    </source>
</evidence>
<keyword evidence="2" id="KW-0808">Transferase</keyword>
<dbReference type="AlphaFoldDB" id="A0A1F5P3Q2"/>
<dbReference type="PANTHER" id="PTHR33571">
    <property type="entry name" value="SSL8005 PROTEIN"/>
    <property type="match status" value="1"/>
</dbReference>
<evidence type="ECO:0000256" key="3">
    <source>
        <dbReference type="ARBA" id="ARBA00022695"/>
    </source>
</evidence>
<dbReference type="Gene3D" id="3.30.460.10">
    <property type="entry name" value="Beta Polymerase, domain 2"/>
    <property type="match status" value="1"/>
</dbReference>
<proteinExistence type="predicted"/>
<dbReference type="CDD" id="cd05403">
    <property type="entry name" value="NT_KNTase_like"/>
    <property type="match status" value="1"/>
</dbReference>
<reference evidence="9 10" key="1">
    <citation type="journal article" date="2016" name="Nat. Commun.">
        <title>Thousands of microbial genomes shed light on interconnected biogeochemical processes in an aquifer system.</title>
        <authorList>
            <person name="Anantharaman K."/>
            <person name="Brown C.T."/>
            <person name="Hug L.A."/>
            <person name="Sharon I."/>
            <person name="Castelle C.J."/>
            <person name="Probst A.J."/>
            <person name="Thomas B.C."/>
            <person name="Singh A."/>
            <person name="Wilkins M.J."/>
            <person name="Karaoz U."/>
            <person name="Brodie E.L."/>
            <person name="Williams K.H."/>
            <person name="Hubbard S.S."/>
            <person name="Banfield J.F."/>
        </authorList>
    </citation>
    <scope>NUCLEOTIDE SEQUENCE [LARGE SCALE GENOMIC DNA]</scope>
</reference>
<dbReference type="InterPro" id="IPR052038">
    <property type="entry name" value="Type-VII_TA_antitoxin"/>
</dbReference>
<sequence>MMTLEEIKKRAIPILQKHDVEFAGIFGSYAKGEEKSNSDIDLLYRYKSPQSLLRTVSIKQELEKMLGHKVDLVSEEYIKPLIRPEIIKDLKTLYGQRRYV</sequence>
<feature type="domain" description="Polymerase beta nucleotidyltransferase" evidence="8">
    <location>
        <begin position="12"/>
        <end position="96"/>
    </location>
</feature>
<evidence type="ECO:0000256" key="4">
    <source>
        <dbReference type="ARBA" id="ARBA00022723"/>
    </source>
</evidence>
<evidence type="ECO:0000256" key="5">
    <source>
        <dbReference type="ARBA" id="ARBA00022741"/>
    </source>
</evidence>
<accession>A0A1F5P3Q2</accession>
<organism evidence="9 10">
    <name type="scientific">Candidatus Doudnabacteria bacterium RIFCSPHIGHO2_01_FULL_49_9</name>
    <dbReference type="NCBI Taxonomy" id="1817827"/>
    <lineage>
        <taxon>Bacteria</taxon>
        <taxon>Candidatus Doudnaibacteriota</taxon>
    </lineage>
</organism>
<keyword evidence="5" id="KW-0547">Nucleotide-binding</keyword>
<evidence type="ECO:0000256" key="2">
    <source>
        <dbReference type="ARBA" id="ARBA00022679"/>
    </source>
</evidence>
<evidence type="ECO:0000256" key="1">
    <source>
        <dbReference type="ARBA" id="ARBA00001946"/>
    </source>
</evidence>
<keyword evidence="7" id="KW-0460">Magnesium</keyword>
<evidence type="ECO:0000313" key="9">
    <source>
        <dbReference type="EMBL" id="OGE84482.1"/>
    </source>
</evidence>
<comment type="caution">
    <text evidence="9">The sequence shown here is derived from an EMBL/GenBank/DDBJ whole genome shotgun (WGS) entry which is preliminary data.</text>
</comment>
<dbReference type="PANTHER" id="PTHR33571:SF14">
    <property type="entry name" value="PROTEIN ADENYLYLTRANSFERASE MJ0435-RELATED"/>
    <property type="match status" value="1"/>
</dbReference>
<name>A0A1F5P3Q2_9BACT</name>